<dbReference type="PANTHER" id="PTHR39639:SF1">
    <property type="entry name" value="DUF262 DOMAIN-CONTAINING PROTEIN"/>
    <property type="match status" value="1"/>
</dbReference>
<protein>
    <recommendedName>
        <fullName evidence="1">GmrSD restriction endonucleases N-terminal domain-containing protein</fullName>
    </recommendedName>
</protein>
<evidence type="ECO:0000259" key="1">
    <source>
        <dbReference type="Pfam" id="PF03235"/>
    </source>
</evidence>
<comment type="caution">
    <text evidence="2">The sequence shown here is derived from an EMBL/GenBank/DDBJ whole genome shotgun (WGS) entry which is preliminary data.</text>
</comment>
<dbReference type="InterPro" id="IPR004919">
    <property type="entry name" value="GmrSD_N"/>
</dbReference>
<sequence>MTDNLDKKSIEFEGQDTLELTDMPNHVNMDTQIRTSKESMPIFDLIHKIQRKRIISQPDFQGFFIWSDNDCSEFIESIVLSIPIPIIYLFENEEGQRQVIDGLNRITAIERYYSGSMTLKGLTLFPELNGMTFNDMPRHLQAKFEDYILNVYIIQPPTPEIVKFIIFERINRGGHQRNKQELRHALYQGKVTGLLEYLVNTKEFKLATGGGVNPIRMKDRYLVLRFIGFYLLKMGKLNDIEYHSDIDAFLALIMRFINSKASDDLLEEIKGIFISSMKCIYEIFEGNAFRFNPKNTGNLRPVNMGLFEMLTFAFSIINKLNIDFDCAIKITNDYKERIDGENIFTGSIDSKNSVDLRFHIAFEIAKKVDLC</sequence>
<reference evidence="2 3" key="1">
    <citation type="submission" date="2016-12" db="EMBL/GenBank/DDBJ databases">
        <title>Diversity of luminous bacteria.</title>
        <authorList>
            <person name="Yoshizawa S."/>
            <person name="Kogure K."/>
        </authorList>
    </citation>
    <scope>NUCLEOTIDE SEQUENCE [LARGE SCALE GENOMIC DNA]</scope>
    <source>
        <strain evidence="2 3">ATCC 33715</strain>
    </source>
</reference>
<organism evidence="2 3">
    <name type="scientific">Aliivibrio sifiae</name>
    <dbReference type="NCBI Taxonomy" id="566293"/>
    <lineage>
        <taxon>Bacteria</taxon>
        <taxon>Pseudomonadati</taxon>
        <taxon>Pseudomonadota</taxon>
        <taxon>Gammaproteobacteria</taxon>
        <taxon>Vibrionales</taxon>
        <taxon>Vibrionaceae</taxon>
        <taxon>Aliivibrio</taxon>
    </lineage>
</organism>
<accession>A0A2S7XEW1</accession>
<dbReference type="EMBL" id="MSCO01000001">
    <property type="protein sequence ID" value="PQJ89894.1"/>
    <property type="molecule type" value="Genomic_DNA"/>
</dbReference>
<dbReference type="Proteomes" id="UP000239263">
    <property type="component" value="Unassembled WGS sequence"/>
</dbReference>
<feature type="domain" description="GmrSD restriction endonucleases N-terminal" evidence="1">
    <location>
        <begin position="44"/>
        <end position="187"/>
    </location>
</feature>
<evidence type="ECO:0000313" key="2">
    <source>
        <dbReference type="EMBL" id="PQJ89894.1"/>
    </source>
</evidence>
<dbReference type="Pfam" id="PF03235">
    <property type="entry name" value="GmrSD_N"/>
    <property type="match status" value="1"/>
</dbReference>
<dbReference type="RefSeq" id="WP_105055343.1">
    <property type="nucleotide sequence ID" value="NZ_CAWNRT010000001.1"/>
</dbReference>
<dbReference type="OrthoDB" id="7802453at2"/>
<dbReference type="AlphaFoldDB" id="A0A2S7XEW1"/>
<evidence type="ECO:0000313" key="3">
    <source>
        <dbReference type="Proteomes" id="UP000239263"/>
    </source>
</evidence>
<gene>
    <name evidence="2" type="ORF">BTO22_09995</name>
</gene>
<name>A0A2S7XEW1_9GAMM</name>
<proteinExistence type="predicted"/>
<dbReference type="PANTHER" id="PTHR39639">
    <property type="entry name" value="CHROMOSOME 16, WHOLE GENOME SHOTGUN SEQUENCE"/>
    <property type="match status" value="1"/>
</dbReference>